<dbReference type="EMBL" id="CAJOBI010334328">
    <property type="protein sequence ID" value="CAF5203607.1"/>
    <property type="molecule type" value="Genomic_DNA"/>
</dbReference>
<evidence type="ECO:0000313" key="3">
    <source>
        <dbReference type="Proteomes" id="UP000676336"/>
    </source>
</evidence>
<dbReference type="Proteomes" id="UP000676336">
    <property type="component" value="Unassembled WGS sequence"/>
</dbReference>
<sequence>THHHESNFVEEAQTLENNDEITPTELTNANNLETQLSNENIVTIAEYYPNGKYRCFINIIIQLNDTHIKGLNSKIRKTDLSRRYQASV</sequence>
<evidence type="ECO:0000313" key="2">
    <source>
        <dbReference type="EMBL" id="CAF5203607.1"/>
    </source>
</evidence>
<comment type="caution">
    <text evidence="2">The sequence shown here is derived from an EMBL/GenBank/DDBJ whole genome shotgun (WGS) entry which is preliminary data.</text>
</comment>
<feature type="region of interest" description="Disordered" evidence="1">
    <location>
        <begin position="1"/>
        <end position="20"/>
    </location>
</feature>
<evidence type="ECO:0000256" key="1">
    <source>
        <dbReference type="SAM" id="MobiDB-lite"/>
    </source>
</evidence>
<name>A0A8S3IPX8_9BILA</name>
<accession>A0A8S3IPX8</accession>
<protein>
    <submittedName>
        <fullName evidence="2">Uncharacterized protein</fullName>
    </submittedName>
</protein>
<proteinExistence type="predicted"/>
<gene>
    <name evidence="2" type="ORF">SMN809_LOCUS76219</name>
</gene>
<reference evidence="2" key="1">
    <citation type="submission" date="2021-02" db="EMBL/GenBank/DDBJ databases">
        <authorList>
            <person name="Nowell W R."/>
        </authorList>
    </citation>
    <scope>NUCLEOTIDE SEQUENCE</scope>
</reference>
<organism evidence="2 3">
    <name type="scientific">Rotaria magnacalcarata</name>
    <dbReference type="NCBI Taxonomy" id="392030"/>
    <lineage>
        <taxon>Eukaryota</taxon>
        <taxon>Metazoa</taxon>
        <taxon>Spiralia</taxon>
        <taxon>Gnathifera</taxon>
        <taxon>Rotifera</taxon>
        <taxon>Eurotatoria</taxon>
        <taxon>Bdelloidea</taxon>
        <taxon>Philodinida</taxon>
        <taxon>Philodinidae</taxon>
        <taxon>Rotaria</taxon>
    </lineage>
</organism>
<dbReference type="AlphaFoldDB" id="A0A8S3IPX8"/>
<feature type="non-terminal residue" evidence="2">
    <location>
        <position position="1"/>
    </location>
</feature>